<evidence type="ECO:0000313" key="1">
    <source>
        <dbReference type="EMBL" id="UXN69912.1"/>
    </source>
</evidence>
<reference evidence="1 2" key="1">
    <citation type="submission" date="2022-09" db="EMBL/GenBank/DDBJ databases">
        <title>Interaction between co-microsymbionts with complementary sets of symbiotic genes in legume-rhizobium systems.</title>
        <authorList>
            <person name="Safronova V."/>
            <person name="Sazanova A."/>
            <person name="Afonin A."/>
            <person name="Chirak E."/>
        </authorList>
    </citation>
    <scope>NUCLEOTIDE SEQUENCE [LARGE SCALE GENOMIC DNA]</scope>
    <source>
        <strain evidence="1 2">A18/4-1</strain>
    </source>
</reference>
<keyword evidence="2" id="KW-1185">Reference proteome</keyword>
<evidence type="ECO:0000313" key="2">
    <source>
        <dbReference type="Proteomes" id="UP001061862"/>
    </source>
</evidence>
<evidence type="ECO:0008006" key="3">
    <source>
        <dbReference type="Google" id="ProtNLM"/>
    </source>
</evidence>
<dbReference type="RefSeq" id="WP_262168609.1">
    <property type="nucleotide sequence ID" value="NZ_CP104965.1"/>
</dbReference>
<dbReference type="EMBL" id="CP104965">
    <property type="protein sequence ID" value="UXN69912.1"/>
    <property type="molecule type" value="Genomic_DNA"/>
</dbReference>
<sequence length="309" mass="33253">MQITTKDDAATVVTFKTLSVFSDSKSTKAGRPIYDDHEVVEIRLAGNKQTVGAFPAHEICGWVDGPDGTRQAQTYAMKYNAQYLAYKNGDGQVLLGTPLEALSFLAPGKRLELKALNIYTVEALASLDGNNLKRLGMGGRELKDQAQAYLENASEHRIEDRMSEVVTAQDAKIAELMAQIAELKGDPLDHDKNGKKGGTAPASTANAAATVAEVLALAETAHFKTFRAAAAKLLGDKTPATKDEIIAALKAQEAPTDDEASPFADFEDDDIRNWLKDAAPELETASFDREQLLEAADEVNAELAKTNGN</sequence>
<organism evidence="1 2">
    <name type="scientific">Devosia neptuniae</name>
    <dbReference type="NCBI Taxonomy" id="191302"/>
    <lineage>
        <taxon>Bacteria</taxon>
        <taxon>Pseudomonadati</taxon>
        <taxon>Pseudomonadota</taxon>
        <taxon>Alphaproteobacteria</taxon>
        <taxon>Hyphomicrobiales</taxon>
        <taxon>Devosiaceae</taxon>
        <taxon>Devosia</taxon>
    </lineage>
</organism>
<protein>
    <recommendedName>
        <fullName evidence="3">Mu-like prophage I protein</fullName>
    </recommendedName>
</protein>
<name>A0ABY6CFD5_9HYPH</name>
<dbReference type="Proteomes" id="UP001061862">
    <property type="component" value="Chromosome"/>
</dbReference>
<gene>
    <name evidence="1" type="ORF">N8A98_22335</name>
</gene>
<proteinExistence type="predicted"/>
<accession>A0ABY6CFD5</accession>